<dbReference type="InterPro" id="IPR050584">
    <property type="entry name" value="Cholesterol_7-desaturase"/>
</dbReference>
<dbReference type="GO" id="GO:0051537">
    <property type="term" value="F:2 iron, 2 sulfur cluster binding"/>
    <property type="evidence" value="ECO:0007669"/>
    <property type="project" value="UniProtKB-KW"/>
</dbReference>
<name>A0AAW9PZZ3_9BURK</name>
<dbReference type="PANTHER" id="PTHR21266:SF57">
    <property type="entry name" value="3-CHLOROBENZOATE-3,4-DIOXYGENASE"/>
    <property type="match status" value="1"/>
</dbReference>
<evidence type="ECO:0000256" key="4">
    <source>
        <dbReference type="ARBA" id="ARBA00023004"/>
    </source>
</evidence>
<proteinExistence type="predicted"/>
<dbReference type="PROSITE" id="PS00570">
    <property type="entry name" value="RING_HYDROXYL_ALPHA"/>
    <property type="match status" value="1"/>
</dbReference>
<accession>A0AAW9PZZ3</accession>
<keyword evidence="7" id="KW-0223">Dioxygenase</keyword>
<dbReference type="EC" id="1.14.13.-" evidence="7"/>
<keyword evidence="1" id="KW-0001">2Fe-2S</keyword>
<dbReference type="Proteomes" id="UP001336250">
    <property type="component" value="Unassembled WGS sequence"/>
</dbReference>
<keyword evidence="8" id="KW-1185">Reference proteome</keyword>
<dbReference type="Gene3D" id="2.102.10.10">
    <property type="entry name" value="Rieske [2Fe-2S] iron-sulphur domain"/>
    <property type="match status" value="1"/>
</dbReference>
<dbReference type="InterPro" id="IPR044043">
    <property type="entry name" value="VanA_C_cat"/>
</dbReference>
<keyword evidence="2" id="KW-0479">Metal-binding</keyword>
<protein>
    <submittedName>
        <fullName evidence="7">Aromatic ring-hydroxylating dioxygenase subunit alpha</fullName>
        <ecNumber evidence="7">1.14.13.-</ecNumber>
    </submittedName>
</protein>
<evidence type="ECO:0000256" key="1">
    <source>
        <dbReference type="ARBA" id="ARBA00022714"/>
    </source>
</evidence>
<dbReference type="RefSeq" id="WP_332287581.1">
    <property type="nucleotide sequence ID" value="NZ_JAZIBG010000009.1"/>
</dbReference>
<dbReference type="PROSITE" id="PS51296">
    <property type="entry name" value="RIESKE"/>
    <property type="match status" value="1"/>
</dbReference>
<evidence type="ECO:0000313" key="8">
    <source>
        <dbReference type="Proteomes" id="UP001336250"/>
    </source>
</evidence>
<reference evidence="7 8" key="1">
    <citation type="submission" date="2024-02" db="EMBL/GenBank/DDBJ databases">
        <title>Genome sequence of Aquincola sp. MAHUQ-54.</title>
        <authorList>
            <person name="Huq M.A."/>
        </authorList>
    </citation>
    <scope>NUCLEOTIDE SEQUENCE [LARGE SCALE GENOMIC DNA]</scope>
    <source>
        <strain evidence="7 8">MAHUQ-54</strain>
    </source>
</reference>
<dbReference type="Gene3D" id="3.90.380.10">
    <property type="entry name" value="Naphthalene 1,2-dioxygenase Alpha Subunit, Chain A, domain 1"/>
    <property type="match status" value="1"/>
</dbReference>
<dbReference type="SUPFAM" id="SSF50022">
    <property type="entry name" value="ISP domain"/>
    <property type="match status" value="1"/>
</dbReference>
<dbReference type="Pfam" id="PF00355">
    <property type="entry name" value="Rieske"/>
    <property type="match status" value="1"/>
</dbReference>
<dbReference type="GO" id="GO:0005506">
    <property type="term" value="F:iron ion binding"/>
    <property type="evidence" value="ECO:0007669"/>
    <property type="project" value="InterPro"/>
</dbReference>
<evidence type="ECO:0000259" key="6">
    <source>
        <dbReference type="PROSITE" id="PS51296"/>
    </source>
</evidence>
<evidence type="ECO:0000256" key="5">
    <source>
        <dbReference type="ARBA" id="ARBA00023014"/>
    </source>
</evidence>
<evidence type="ECO:0000313" key="7">
    <source>
        <dbReference type="EMBL" id="MEF7612684.1"/>
    </source>
</evidence>
<dbReference type="AlphaFoldDB" id="A0AAW9PZZ3"/>
<dbReference type="InterPro" id="IPR017941">
    <property type="entry name" value="Rieske_2Fe-2S"/>
</dbReference>
<keyword evidence="4" id="KW-0408">Iron</keyword>
<feature type="domain" description="Rieske" evidence="6">
    <location>
        <begin position="12"/>
        <end position="122"/>
    </location>
</feature>
<dbReference type="InterPro" id="IPR036922">
    <property type="entry name" value="Rieske_2Fe-2S_sf"/>
</dbReference>
<dbReference type="EMBL" id="JAZIBG010000009">
    <property type="protein sequence ID" value="MEF7612684.1"/>
    <property type="molecule type" value="Genomic_DNA"/>
</dbReference>
<dbReference type="PANTHER" id="PTHR21266">
    <property type="entry name" value="IRON-SULFUR DOMAIN CONTAINING PROTEIN"/>
    <property type="match status" value="1"/>
</dbReference>
<sequence length="345" mass="38153">MTEAGLAHVAHFHPVLLASRLDDARADGRRCPVQAHLLGTDLAIWRDDAGRVHAFDDRCPHRGASLSMGRIEDDRLECAYHGWRFRAGGQCTHVPAVPDWAPPAGHRVQAYLAREAYGLVWVALKPAVAGEPEPPLPAFAAEGDPHLRKVNCGPYDVETSAPRIVENFLDMAHFGYVHEGWLGARDHTALEPYRVTATDTGFIATECRAWQPQSSVQAKAGAMVEYTYEVNAPYTAILTKVPDAATVKVAGFRESIAMFVCPLSPERSRAWIRLAMLDWDSTDAHLQGFQHTIFMQDKPVLESQRPRLLPISPQAPVTELHSAADRASTAYRRYLRESGITFGVC</sequence>
<dbReference type="GO" id="GO:0051213">
    <property type="term" value="F:dioxygenase activity"/>
    <property type="evidence" value="ECO:0007669"/>
    <property type="project" value="UniProtKB-KW"/>
</dbReference>
<keyword evidence="5" id="KW-0411">Iron-sulfur</keyword>
<dbReference type="InterPro" id="IPR015881">
    <property type="entry name" value="ARHD_Rieske_2Fe_2S"/>
</dbReference>
<dbReference type="Pfam" id="PF19112">
    <property type="entry name" value="VanA_C"/>
    <property type="match status" value="1"/>
</dbReference>
<comment type="caution">
    <text evidence="7">The sequence shown here is derived from an EMBL/GenBank/DDBJ whole genome shotgun (WGS) entry which is preliminary data.</text>
</comment>
<gene>
    <name evidence="7" type="ORF">V4F39_02100</name>
</gene>
<keyword evidence="3 7" id="KW-0560">Oxidoreductase</keyword>
<evidence type="ECO:0000256" key="3">
    <source>
        <dbReference type="ARBA" id="ARBA00023002"/>
    </source>
</evidence>
<organism evidence="7 8">
    <name type="scientific">Aquincola agrisoli</name>
    <dbReference type="NCBI Taxonomy" id="3119538"/>
    <lineage>
        <taxon>Bacteria</taxon>
        <taxon>Pseudomonadati</taxon>
        <taxon>Pseudomonadota</taxon>
        <taxon>Betaproteobacteria</taxon>
        <taxon>Burkholderiales</taxon>
        <taxon>Sphaerotilaceae</taxon>
        <taxon>Aquincola</taxon>
    </lineage>
</organism>
<dbReference type="SUPFAM" id="SSF55961">
    <property type="entry name" value="Bet v1-like"/>
    <property type="match status" value="1"/>
</dbReference>
<evidence type="ECO:0000256" key="2">
    <source>
        <dbReference type="ARBA" id="ARBA00022723"/>
    </source>
</evidence>